<organism evidence="1 2">
    <name type="scientific">Acidithiobacillus sulfuriphilus</name>
    <dbReference type="NCBI Taxonomy" id="1867749"/>
    <lineage>
        <taxon>Bacteria</taxon>
        <taxon>Pseudomonadati</taxon>
        <taxon>Pseudomonadota</taxon>
        <taxon>Acidithiobacillia</taxon>
        <taxon>Acidithiobacillales</taxon>
        <taxon>Acidithiobacillaceae</taxon>
        <taxon>Acidithiobacillus</taxon>
    </lineage>
</organism>
<accession>A0ACD5HMR3</accession>
<protein>
    <submittedName>
        <fullName evidence="1">Penicillin-binding protein 2</fullName>
    </submittedName>
</protein>
<gene>
    <name evidence="1" type="ORF">EC580_012275</name>
</gene>
<sequence length="595" mass="63785">MNRDAAMPDRHPAMAVLPAWRAAVMMGLVGVGLVAIMVQAWRLQVENAGFLREQGAQRYLRHLPLPAMRGAVLDRNGVPLAISVPVKAVWVDPQLFNHQVTRWPQLAQALELPLPTLERRARGGGAEFAFIARQLPPERAAAVMGLHIPGVYTLTESRRYYPLGAVAAPLLGFTNVDGRGIEGVELAYNQWLRGTPGKETGLQDNRGQALSVVQMGPPAEQGRPLLLSIDRNIQYFAYTALAAAVQQFKAQSGSAVVMNVHTGEVLALVSYPSFNPNNRQDYEPGLYGNRAVADTYEPGSVMKPFTIAAALDDGSIDPNSTFDVNTNCFRVANYCIQDDVRHGVLNLAQVLKYSSNIGAAQISLRTPPADLYHMLRTVGFGQVSGAGLPGEAPGTVPAWQGWSIARRAAMAYGYGISVTPLQLAAAYGAIANDGVYVQPSLQRVNDGTQVQGSRVMPVQVARDLQGWLAGVISRGGTGFLAAIPGYTVAGKTGTSSMADGKGGFYKNRVNTTFVGFAPADHPQLVMAVVVRDPTQGWRFGGVVAAPVFRVTMSAALRLMNVAPDMPAAQWNAQMAKRMTTAQERLWAEGAGDAAQ</sequence>
<reference evidence="1 2" key="1">
    <citation type="journal article" date="2019" name="Int. J. Syst. Evol. Microbiol.">
        <title>Acidithiobacillus sulfuriphilus sp. nov.: an extremely acidophilic sulfur-oxidizing chemolithotroph isolated from a neutral pH environment.</title>
        <authorList>
            <person name="Falagan C."/>
            <person name="Moya-Beltran A."/>
            <person name="Castro M."/>
            <person name="Quatrini R."/>
            <person name="Johnson D.B."/>
        </authorList>
    </citation>
    <scope>NUCLEOTIDE SEQUENCE [LARGE SCALE GENOMIC DNA]</scope>
    <source>
        <strain evidence="1 2">CJ-2</strain>
    </source>
</reference>
<keyword evidence="2" id="KW-1185">Reference proteome</keyword>
<evidence type="ECO:0000313" key="2">
    <source>
        <dbReference type="Proteomes" id="UP000271650"/>
    </source>
</evidence>
<dbReference type="Proteomes" id="UP000271650">
    <property type="component" value="Chromosome"/>
</dbReference>
<name>A0ACD5HMR3_9PROT</name>
<proteinExistence type="predicted"/>
<evidence type="ECO:0000313" key="1">
    <source>
        <dbReference type="EMBL" id="XRI76720.1"/>
    </source>
</evidence>
<dbReference type="EMBL" id="CP127527">
    <property type="protein sequence ID" value="XRI76720.1"/>
    <property type="molecule type" value="Genomic_DNA"/>
</dbReference>